<dbReference type="PANTHER" id="PTHR37941">
    <property type="entry name" value="FUMARASE E-RELATED"/>
    <property type="match status" value="1"/>
</dbReference>
<dbReference type="InterPro" id="IPR007761">
    <property type="entry name" value="MtlR-like"/>
</dbReference>
<dbReference type="PANTHER" id="PTHR37941:SF1">
    <property type="entry name" value="FUMARASE E-RELATED"/>
    <property type="match status" value="1"/>
</dbReference>
<dbReference type="Pfam" id="PF05068">
    <property type="entry name" value="MtlR"/>
    <property type="match status" value="1"/>
</dbReference>
<proteinExistence type="predicted"/>
<dbReference type="EMBL" id="CP142523">
    <property type="protein sequence ID" value="WWO45088.1"/>
    <property type="molecule type" value="Genomic_DNA"/>
</dbReference>
<protein>
    <submittedName>
        <fullName evidence="2">MltR family transcriptional regulator</fullName>
    </submittedName>
</protein>
<dbReference type="RefSeq" id="WP_338679247.1">
    <property type="nucleotide sequence ID" value="NZ_CP142523.1"/>
</dbReference>
<evidence type="ECO:0000313" key="3">
    <source>
        <dbReference type="Proteomes" id="UP001373909"/>
    </source>
</evidence>
<name>A0ABZ2GM37_9BURK</name>
<evidence type="ECO:0000313" key="2">
    <source>
        <dbReference type="EMBL" id="WWO45088.1"/>
    </source>
</evidence>
<dbReference type="InterPro" id="IPR038026">
    <property type="entry name" value="MtlR-like_sf"/>
</dbReference>
<accession>A0ABZ2GM37</accession>
<dbReference type="Gene3D" id="1.20.120.330">
    <property type="entry name" value="Nucleotidyltransferases domain 2"/>
    <property type="match status" value="1"/>
</dbReference>
<reference evidence="2 3" key="1">
    <citation type="submission" date="2024-01" db="EMBL/GenBank/DDBJ databases">
        <title>Draft genome sequences of nine bacterial species from freshwater ponds near Washington, DC.</title>
        <authorList>
            <person name="Pavloudi C."/>
            <person name="Oliver L."/>
            <person name="Slattery K."/>
            <person name="Lissner G."/>
            <person name="Saw J.H."/>
        </authorList>
    </citation>
    <scope>NUCLEOTIDE SEQUENCE [LARGE SCALE GENOMIC DNA]</scope>
    <source>
        <strain evidence="3">TB1-E2</strain>
    </source>
</reference>
<keyword evidence="3" id="KW-1185">Reference proteome</keyword>
<feature type="compositionally biased region" description="Basic and acidic residues" evidence="1">
    <location>
        <begin position="162"/>
        <end position="184"/>
    </location>
</feature>
<organism evidence="2 3">
    <name type="scientific">Janthinobacterium aestuarii</name>
    <dbReference type="NCBI Taxonomy" id="2985511"/>
    <lineage>
        <taxon>Bacteria</taxon>
        <taxon>Pseudomonadati</taxon>
        <taxon>Pseudomonadota</taxon>
        <taxon>Betaproteobacteria</taxon>
        <taxon>Burkholderiales</taxon>
        <taxon>Oxalobacteraceae</taxon>
        <taxon>Janthinobacterium</taxon>
    </lineage>
</organism>
<dbReference type="Proteomes" id="UP001373909">
    <property type="component" value="Chromosome"/>
</dbReference>
<feature type="region of interest" description="Disordered" evidence="1">
    <location>
        <begin position="157"/>
        <end position="197"/>
    </location>
</feature>
<sequence>MSEATKEFLMRQFAEFAAFRRALTNESDRGCALFASAYLDKALSDLLFLSLVNSKKIDSELFEGNSPLATFSSRIKMAFYLGKISAECRGDLETIRKIRNEFAHDANLISFDTQSIADRCRNLGFSYQSKESRPRSHFTAACSGILGRLHMTALKSVAPTVKPDDRPTEEEKVKARENAKKALMEVEEEQDKEGKAS</sequence>
<evidence type="ECO:0000256" key="1">
    <source>
        <dbReference type="SAM" id="MobiDB-lite"/>
    </source>
</evidence>
<dbReference type="SUPFAM" id="SSF158668">
    <property type="entry name" value="MtlR-like"/>
    <property type="match status" value="1"/>
</dbReference>
<gene>
    <name evidence="2" type="ORF">OPV09_20580</name>
</gene>